<reference evidence="1 2" key="1">
    <citation type="submission" date="2017-06" db="EMBL/GenBank/DDBJ databases">
        <title>Sequencing and comparative analysis of myxobacterial genomes.</title>
        <authorList>
            <person name="Rupp O."/>
            <person name="Goesmann A."/>
            <person name="Sogaard-Andersen L."/>
        </authorList>
    </citation>
    <scope>NUCLEOTIDE SEQUENCE [LARGE SCALE GENOMIC DNA]</scope>
    <source>
        <strain evidence="1 2">DSM 52655</strain>
    </source>
</reference>
<dbReference type="Proteomes" id="UP000217257">
    <property type="component" value="Chromosome"/>
</dbReference>
<organism evidence="1 2">
    <name type="scientific">Cystobacter fuscus</name>
    <dbReference type="NCBI Taxonomy" id="43"/>
    <lineage>
        <taxon>Bacteria</taxon>
        <taxon>Pseudomonadati</taxon>
        <taxon>Myxococcota</taxon>
        <taxon>Myxococcia</taxon>
        <taxon>Myxococcales</taxon>
        <taxon>Cystobacterineae</taxon>
        <taxon>Archangiaceae</taxon>
        <taxon>Cystobacter</taxon>
    </lineage>
</organism>
<dbReference type="AlphaFoldDB" id="A0A250JJ42"/>
<dbReference type="RefSeq" id="WP_095991039.1">
    <property type="nucleotide sequence ID" value="NZ_CP022098.1"/>
</dbReference>
<gene>
    <name evidence="1" type="ORF">CYFUS_009133</name>
</gene>
<evidence type="ECO:0000313" key="1">
    <source>
        <dbReference type="EMBL" id="ATB43653.1"/>
    </source>
</evidence>
<dbReference type="EMBL" id="CP022098">
    <property type="protein sequence ID" value="ATB43653.1"/>
    <property type="molecule type" value="Genomic_DNA"/>
</dbReference>
<accession>A0A250JJ42</accession>
<sequence>MPSPHDDSHPDVLRRRLLELKETHPLHTLIKPMLLRGYATVGFVYDHHRAQDIEAPSVDAEYAWLDAQGNLRTDSIHEDYDAKHGCAQLS</sequence>
<protein>
    <submittedName>
        <fullName evidence="1">Uncharacterized protein</fullName>
    </submittedName>
</protein>
<proteinExistence type="predicted"/>
<dbReference type="KEGG" id="cfus:CYFUS_009133"/>
<name>A0A250JJ42_9BACT</name>
<evidence type="ECO:0000313" key="2">
    <source>
        <dbReference type="Proteomes" id="UP000217257"/>
    </source>
</evidence>